<sequence>MTSTTTSSIPTLDELNVMTHADFAAALGEVFEYAPWVAEAAAQQRPFASLDALHQAMLAAVHGSPREQTLRFLCGHPELSASAVRSGTLTVDSQQEQQSAGLGDLAQEQGERLAELNQAYRTRHGFPFIACVRHYTRAGLFAELASRTERGTEQEFAEALRQIGFISRLRLSQRVSSASSLQAA</sequence>
<dbReference type="RefSeq" id="WP_054073532.1">
    <property type="nucleotide sequence ID" value="NZ_CP053920.1"/>
</dbReference>
<comment type="pathway">
    <text evidence="2">Purine metabolism; urate degradation; (S)-allantoin from urate: step 3/3.</text>
</comment>
<dbReference type="GO" id="GO:0019628">
    <property type="term" value="P:urate catabolic process"/>
    <property type="evidence" value="ECO:0007669"/>
    <property type="project" value="TreeGrafter"/>
</dbReference>
<dbReference type="AlphaFoldDB" id="A0AA42PXX7"/>
<evidence type="ECO:0000256" key="5">
    <source>
        <dbReference type="ARBA" id="ARBA00022793"/>
    </source>
</evidence>
<keyword evidence="4" id="KW-0659">Purine metabolism</keyword>
<dbReference type="PANTHER" id="PTHR43466:SF1">
    <property type="entry name" value="2-OXO-4-HYDROXY-4-CARBOXY-5-UREIDOIMIDAZOLINE DECARBOXYLASE-RELATED"/>
    <property type="match status" value="1"/>
</dbReference>
<evidence type="ECO:0000256" key="4">
    <source>
        <dbReference type="ARBA" id="ARBA00022631"/>
    </source>
</evidence>
<comment type="caution">
    <text evidence="8">The sequence shown here is derived from an EMBL/GenBank/DDBJ whole genome shotgun (WGS) entry which is preliminary data.</text>
</comment>
<dbReference type="Proteomes" id="UP001161065">
    <property type="component" value="Unassembled WGS sequence"/>
</dbReference>
<evidence type="ECO:0000256" key="1">
    <source>
        <dbReference type="ARBA" id="ARBA00001163"/>
    </source>
</evidence>
<dbReference type="SUPFAM" id="SSF158694">
    <property type="entry name" value="UraD-Like"/>
    <property type="match status" value="1"/>
</dbReference>
<name>A0AA42PXX7_9BURK</name>
<dbReference type="GO" id="GO:0051997">
    <property type="term" value="F:2-oxo-4-hydroxy-4-carboxy-5-ureidoimidazoline decarboxylase activity"/>
    <property type="evidence" value="ECO:0007669"/>
    <property type="project" value="UniProtKB-EC"/>
</dbReference>
<evidence type="ECO:0000256" key="6">
    <source>
        <dbReference type="ARBA" id="ARBA00023239"/>
    </source>
</evidence>
<dbReference type="InterPro" id="IPR017580">
    <property type="entry name" value="OHCU_decarboxylase-1"/>
</dbReference>
<gene>
    <name evidence="8" type="primary">uraD</name>
    <name evidence="8" type="ORF">N5D63_05790</name>
</gene>
<accession>A0AA42PXX7</accession>
<evidence type="ECO:0000313" key="8">
    <source>
        <dbReference type="EMBL" id="MDH1333658.1"/>
    </source>
</evidence>
<evidence type="ECO:0000259" key="7">
    <source>
        <dbReference type="Pfam" id="PF09349"/>
    </source>
</evidence>
<dbReference type="InterPro" id="IPR036778">
    <property type="entry name" value="OHCU_decarboxylase_sf"/>
</dbReference>
<feature type="domain" description="Oxo-4-hydroxy-4-carboxy-5-ureidoimidazoline decarboxylase" evidence="7">
    <location>
        <begin position="16"/>
        <end position="171"/>
    </location>
</feature>
<dbReference type="NCBIfam" id="TIGR03164">
    <property type="entry name" value="UHCUDC"/>
    <property type="match status" value="1"/>
</dbReference>
<dbReference type="InterPro" id="IPR018020">
    <property type="entry name" value="OHCU_decarboxylase"/>
</dbReference>
<proteinExistence type="predicted"/>
<keyword evidence="6 8" id="KW-0456">Lyase</keyword>
<dbReference type="GO" id="GO:0006144">
    <property type="term" value="P:purine nucleobase metabolic process"/>
    <property type="evidence" value="ECO:0007669"/>
    <property type="project" value="UniProtKB-KW"/>
</dbReference>
<dbReference type="GO" id="GO:0000255">
    <property type="term" value="P:allantoin metabolic process"/>
    <property type="evidence" value="ECO:0007669"/>
    <property type="project" value="InterPro"/>
</dbReference>
<dbReference type="EC" id="4.1.1.97" evidence="3"/>
<keyword evidence="5" id="KW-0210">Decarboxylase</keyword>
<evidence type="ECO:0000313" key="9">
    <source>
        <dbReference type="Proteomes" id="UP001161065"/>
    </source>
</evidence>
<dbReference type="Pfam" id="PF09349">
    <property type="entry name" value="OHCU_decarbox"/>
    <property type="match status" value="1"/>
</dbReference>
<comment type="catalytic activity">
    <reaction evidence="1">
        <text>5-hydroxy-2-oxo-4-ureido-2,5-dihydro-1H-imidazole-5-carboxylate + H(+) = (S)-allantoin + CO2</text>
        <dbReference type="Rhea" id="RHEA:26301"/>
        <dbReference type="ChEBI" id="CHEBI:15378"/>
        <dbReference type="ChEBI" id="CHEBI:15678"/>
        <dbReference type="ChEBI" id="CHEBI:16526"/>
        <dbReference type="ChEBI" id="CHEBI:58639"/>
        <dbReference type="EC" id="4.1.1.97"/>
    </reaction>
</comment>
<dbReference type="Gene3D" id="1.10.3330.10">
    <property type="entry name" value="Oxo-4-hydroxy-4-carboxy-5-ureidoimidazoline decarboxylase"/>
    <property type="match status" value="1"/>
</dbReference>
<dbReference type="EMBL" id="JAOCEK010000003">
    <property type="protein sequence ID" value="MDH1333658.1"/>
    <property type="molecule type" value="Genomic_DNA"/>
</dbReference>
<dbReference type="PANTHER" id="PTHR43466">
    <property type="entry name" value="2-OXO-4-HYDROXY-4-CARBOXY-5-UREIDOIMIDAZOLINE DECARBOXYLASE-RELATED"/>
    <property type="match status" value="1"/>
</dbReference>
<evidence type="ECO:0000256" key="3">
    <source>
        <dbReference type="ARBA" id="ARBA00012257"/>
    </source>
</evidence>
<evidence type="ECO:0000256" key="2">
    <source>
        <dbReference type="ARBA" id="ARBA00004754"/>
    </source>
</evidence>
<reference evidence="8" key="1">
    <citation type="submission" date="2022-09" db="EMBL/GenBank/DDBJ databases">
        <title>Intensive care unit water sources are persistently colonized with multi-drug resistant bacteria and are the site of extensive horizontal gene transfer of antibiotic resistance genes.</title>
        <authorList>
            <person name="Diorio-Toth L."/>
        </authorList>
    </citation>
    <scope>NUCLEOTIDE SEQUENCE</scope>
    <source>
        <strain evidence="8">GD03832</strain>
    </source>
</reference>
<organism evidence="8 9">
    <name type="scientific">Comamonas thiooxydans</name>
    <dbReference type="NCBI Taxonomy" id="363952"/>
    <lineage>
        <taxon>Bacteria</taxon>
        <taxon>Pseudomonadati</taxon>
        <taxon>Pseudomonadota</taxon>
        <taxon>Betaproteobacteria</taxon>
        <taxon>Burkholderiales</taxon>
        <taxon>Comamonadaceae</taxon>
        <taxon>Comamonas</taxon>
    </lineage>
</organism>
<protein>
    <recommendedName>
        <fullName evidence="3">2-oxo-4-hydroxy-4-carboxy-5-ureidoimidazoline decarboxylase</fullName>
        <ecNumber evidence="3">4.1.1.97</ecNumber>
    </recommendedName>
</protein>